<dbReference type="PROSITE" id="PS00061">
    <property type="entry name" value="ADH_SHORT"/>
    <property type="match status" value="1"/>
</dbReference>
<dbReference type="OrthoDB" id="9810935at2"/>
<dbReference type="InterPro" id="IPR051935">
    <property type="entry name" value="HSDL2"/>
</dbReference>
<dbReference type="Proteomes" id="UP000184368">
    <property type="component" value="Unassembled WGS sequence"/>
</dbReference>
<comment type="similarity">
    <text evidence="2">Belongs to the short-chain dehydrogenases/reductases (SDR) family.</text>
</comment>
<gene>
    <name evidence="6" type="ORF">SAMN05444008_117102</name>
</gene>
<accession>A0A1M5GXU3</accession>
<dbReference type="AlphaFoldDB" id="A0A1M5GXU3"/>
<keyword evidence="5" id="KW-0576">Peroxisome</keyword>
<evidence type="ECO:0000256" key="3">
    <source>
        <dbReference type="ARBA" id="ARBA00022857"/>
    </source>
</evidence>
<dbReference type="EMBL" id="FQUO01000017">
    <property type="protein sequence ID" value="SHG08507.1"/>
    <property type="molecule type" value="Genomic_DNA"/>
</dbReference>
<dbReference type="Pfam" id="PF00106">
    <property type="entry name" value="adh_short"/>
    <property type="match status" value="1"/>
</dbReference>
<dbReference type="InterPro" id="IPR020904">
    <property type="entry name" value="Sc_DH/Rdtase_CS"/>
</dbReference>
<dbReference type="FunFam" id="3.40.50.720:FF:000301">
    <property type="entry name" value="Hydroxysteroid dehydrogenase like 2"/>
    <property type="match status" value="1"/>
</dbReference>
<evidence type="ECO:0000256" key="4">
    <source>
        <dbReference type="ARBA" id="ARBA00023002"/>
    </source>
</evidence>
<dbReference type="PANTHER" id="PTHR42808">
    <property type="entry name" value="HYDROXYSTEROID DEHYDROGENASE-LIKE PROTEIN 2"/>
    <property type="match status" value="1"/>
</dbReference>
<evidence type="ECO:0000313" key="7">
    <source>
        <dbReference type="Proteomes" id="UP000184368"/>
    </source>
</evidence>
<dbReference type="NCBIfam" id="NF006133">
    <property type="entry name" value="PRK08278.1"/>
    <property type="match status" value="1"/>
</dbReference>
<protein>
    <submittedName>
        <fullName evidence="6">Citronellol/citronellal dehydrogenase</fullName>
    </submittedName>
</protein>
<organism evidence="6 7">
    <name type="scientific">Cnuella takakiae</name>
    <dbReference type="NCBI Taxonomy" id="1302690"/>
    <lineage>
        <taxon>Bacteria</taxon>
        <taxon>Pseudomonadati</taxon>
        <taxon>Bacteroidota</taxon>
        <taxon>Chitinophagia</taxon>
        <taxon>Chitinophagales</taxon>
        <taxon>Chitinophagaceae</taxon>
        <taxon>Cnuella</taxon>
    </lineage>
</organism>
<sequence>MTTTQPATRPRTALITGGSRGIGKAIALKLAADGYNVAIAAKTTEAHPKLDGTIYTAAQEIEAAGGKALALQCDIRFEEQIAAAVAQTADTFGGLDILVNNASAIHLAPTTDTEAKRFDLMHSINVRGTFLVSKHAIPHLKKGHNPHILNLSPPINPNPKWLGAHLAYTMSKYGMSMVAMGLAEELKPFGIAANALWPRTTIATAAVQNLLGGDFLIQRSRTPQIVADAAWIILNRPAAQCSGNFFIDEEVLAEAGVTDLSQYTINPDHELMQDLFI</sequence>
<evidence type="ECO:0000256" key="5">
    <source>
        <dbReference type="ARBA" id="ARBA00023140"/>
    </source>
</evidence>
<dbReference type="InterPro" id="IPR002347">
    <property type="entry name" value="SDR_fam"/>
</dbReference>
<dbReference type="Gene3D" id="3.40.50.720">
    <property type="entry name" value="NAD(P)-binding Rossmann-like Domain"/>
    <property type="match status" value="1"/>
</dbReference>
<evidence type="ECO:0000313" key="6">
    <source>
        <dbReference type="EMBL" id="SHG08507.1"/>
    </source>
</evidence>
<keyword evidence="7" id="KW-1185">Reference proteome</keyword>
<keyword evidence="3" id="KW-0521">NADP</keyword>
<reference evidence="6 7" key="1">
    <citation type="submission" date="2016-11" db="EMBL/GenBank/DDBJ databases">
        <authorList>
            <person name="Jaros S."/>
            <person name="Januszkiewicz K."/>
            <person name="Wedrychowicz H."/>
        </authorList>
    </citation>
    <scope>NUCLEOTIDE SEQUENCE [LARGE SCALE GENOMIC DNA]</scope>
    <source>
        <strain evidence="6 7">DSM 26897</strain>
    </source>
</reference>
<dbReference type="PANTHER" id="PTHR42808:SF3">
    <property type="entry name" value="HYDROXYSTEROID DEHYDROGENASE-LIKE PROTEIN 2"/>
    <property type="match status" value="1"/>
</dbReference>
<name>A0A1M5GXU3_9BACT</name>
<evidence type="ECO:0000256" key="2">
    <source>
        <dbReference type="ARBA" id="ARBA00006484"/>
    </source>
</evidence>
<dbReference type="RefSeq" id="WP_073046725.1">
    <property type="nucleotide sequence ID" value="NZ_FQUO01000017.1"/>
</dbReference>
<comment type="subcellular location">
    <subcellularLocation>
        <location evidence="1">Peroxisome</location>
    </subcellularLocation>
</comment>
<proteinExistence type="inferred from homology"/>
<keyword evidence="4" id="KW-0560">Oxidoreductase</keyword>
<dbReference type="GO" id="GO:0016491">
    <property type="term" value="F:oxidoreductase activity"/>
    <property type="evidence" value="ECO:0007669"/>
    <property type="project" value="UniProtKB-KW"/>
</dbReference>
<evidence type="ECO:0000256" key="1">
    <source>
        <dbReference type="ARBA" id="ARBA00004275"/>
    </source>
</evidence>
<dbReference type="SUPFAM" id="SSF51735">
    <property type="entry name" value="NAD(P)-binding Rossmann-fold domains"/>
    <property type="match status" value="1"/>
</dbReference>
<dbReference type="InterPro" id="IPR036291">
    <property type="entry name" value="NAD(P)-bd_dom_sf"/>
</dbReference>
<dbReference type="PRINTS" id="PR00081">
    <property type="entry name" value="GDHRDH"/>
</dbReference>
<dbReference type="STRING" id="1302690.BUE76_02275"/>